<dbReference type="Pfam" id="PF00664">
    <property type="entry name" value="ABC_membrane"/>
    <property type="match status" value="1"/>
</dbReference>
<keyword evidence="8 9" id="KW-0472">Membrane</keyword>
<evidence type="ECO:0000256" key="4">
    <source>
        <dbReference type="ARBA" id="ARBA00022692"/>
    </source>
</evidence>
<dbReference type="InterPro" id="IPR036640">
    <property type="entry name" value="ABC1_TM_sf"/>
</dbReference>
<dbReference type="PANTHER" id="PTHR24221">
    <property type="entry name" value="ATP-BINDING CASSETTE SUB-FAMILY B"/>
    <property type="match status" value="1"/>
</dbReference>
<dbReference type="InterPro" id="IPR011527">
    <property type="entry name" value="ABC1_TM_dom"/>
</dbReference>
<gene>
    <name evidence="12" type="ORF">DEO68_14460</name>
</gene>
<evidence type="ECO:0000259" key="11">
    <source>
        <dbReference type="PROSITE" id="PS50929"/>
    </source>
</evidence>
<dbReference type="GO" id="GO:0016887">
    <property type="term" value="F:ATP hydrolysis activity"/>
    <property type="evidence" value="ECO:0007669"/>
    <property type="project" value="InterPro"/>
</dbReference>
<organism evidence="12">
    <name type="scientific">Halomonas campaniensis</name>
    <dbReference type="NCBI Taxonomy" id="213554"/>
    <lineage>
        <taxon>Bacteria</taxon>
        <taxon>Pseudomonadati</taxon>
        <taxon>Pseudomonadota</taxon>
        <taxon>Gammaproteobacteria</taxon>
        <taxon>Oceanospirillales</taxon>
        <taxon>Halomonadaceae</taxon>
        <taxon>Halomonas</taxon>
    </lineage>
</organism>
<dbReference type="SMART" id="SM00382">
    <property type="entry name" value="AAA"/>
    <property type="match status" value="1"/>
</dbReference>
<dbReference type="Gene3D" id="3.40.50.300">
    <property type="entry name" value="P-loop containing nucleotide triphosphate hydrolases"/>
    <property type="match status" value="1"/>
</dbReference>
<feature type="transmembrane region" description="Helical" evidence="9">
    <location>
        <begin position="290"/>
        <end position="309"/>
    </location>
</feature>
<keyword evidence="7 9" id="KW-1133">Transmembrane helix</keyword>
<sequence>MLKQLRELYSLLTQQQRRQLLRLQVLIIGMALAQIAGVIAIGPFMAVVGDMSKLQGDGWLAMAYSVTGMQSPKAFLSLLGAMVLGVLLMAALLSIYTSWRLALYSARVGAELSSRLYRYYLHQPWLFHSNQNTSALTTKVSAEVQRVSLKIINPVMELNAKLIMLSLMTLAIFLYNPLVAIIGVVVFFGTYLLLYQTVRRFLIINGRRISKAQSKRFKLMSEGFGGIKDLLLLHRQASFTTRFDDACNSIARGEGVTQGLSEAPRYAIELVAFGSVIVLVLYLLNLYEGNLGAILPALSIYALAGFKMLPGFQKIYTSLTKIRGNLAAYNAIRDDLIASRDETKNGDIAISETQSAAPITPWVPQREIKIQDVVFDYPGTRALALDRLTLTIPVNQMVGLVGTSGSGKSTAVDLLLGLIEPQQGQVLIDGVPLTHGNLRQWQAGVGFVPQQIFLSDASILENVAFAIERKDIDVERVKESLRMAQLDDLLDRFPDGLETRIGERGVQISGGQRQRLGIARALYQQARVLVFDEATSALDGITERRVMEDIQRFSGQMTVIMIAHRLATVKGCDIIYMLENGQVIDAGTYDDLASRNHTFQMMANL</sequence>
<feature type="transmembrane region" description="Helical" evidence="9">
    <location>
        <begin position="74"/>
        <end position="97"/>
    </location>
</feature>
<dbReference type="InterPro" id="IPR039421">
    <property type="entry name" value="Type_1_exporter"/>
</dbReference>
<evidence type="ECO:0000313" key="12">
    <source>
        <dbReference type="EMBL" id="HCA03337.1"/>
    </source>
</evidence>
<evidence type="ECO:0000259" key="10">
    <source>
        <dbReference type="PROSITE" id="PS50893"/>
    </source>
</evidence>
<feature type="domain" description="ABC transmembrane type-1" evidence="11">
    <location>
        <begin position="25"/>
        <end position="282"/>
    </location>
</feature>
<name>A0A3D0KIE3_9GAMM</name>
<comment type="subcellular location">
    <subcellularLocation>
        <location evidence="1">Cell membrane</location>
        <topology evidence="1">Multi-pass membrane protein</topology>
    </subcellularLocation>
</comment>
<protein>
    <submittedName>
        <fullName evidence="12">Multidrug ABC transporter ATP-binding protein</fullName>
    </submittedName>
</protein>
<dbReference type="GO" id="GO:0140359">
    <property type="term" value="F:ABC-type transporter activity"/>
    <property type="evidence" value="ECO:0007669"/>
    <property type="project" value="InterPro"/>
</dbReference>
<evidence type="ECO:0000256" key="6">
    <source>
        <dbReference type="ARBA" id="ARBA00022840"/>
    </source>
</evidence>
<dbReference type="FunFam" id="3.40.50.300:FF:000299">
    <property type="entry name" value="ABC transporter ATP-binding protein/permease"/>
    <property type="match status" value="1"/>
</dbReference>
<keyword evidence="4 9" id="KW-0812">Transmembrane</keyword>
<accession>A0A3D0KIE3</accession>
<feature type="transmembrane region" description="Helical" evidence="9">
    <location>
        <begin position="21"/>
        <end position="46"/>
    </location>
</feature>
<dbReference type="GO" id="GO:0034040">
    <property type="term" value="F:ATPase-coupled lipid transmembrane transporter activity"/>
    <property type="evidence" value="ECO:0007669"/>
    <property type="project" value="TreeGrafter"/>
</dbReference>
<dbReference type="EMBL" id="DOTR01000083">
    <property type="protein sequence ID" value="HCA03337.1"/>
    <property type="molecule type" value="Genomic_DNA"/>
</dbReference>
<keyword evidence="2" id="KW-0813">Transport</keyword>
<evidence type="ECO:0000256" key="5">
    <source>
        <dbReference type="ARBA" id="ARBA00022741"/>
    </source>
</evidence>
<feature type="transmembrane region" description="Helical" evidence="9">
    <location>
        <begin position="181"/>
        <end position="198"/>
    </location>
</feature>
<evidence type="ECO:0000256" key="8">
    <source>
        <dbReference type="ARBA" id="ARBA00023136"/>
    </source>
</evidence>
<dbReference type="GO" id="GO:0005524">
    <property type="term" value="F:ATP binding"/>
    <property type="evidence" value="ECO:0007669"/>
    <property type="project" value="UniProtKB-KW"/>
</dbReference>
<evidence type="ECO:0000256" key="3">
    <source>
        <dbReference type="ARBA" id="ARBA00022475"/>
    </source>
</evidence>
<keyword evidence="6 12" id="KW-0067">ATP-binding</keyword>
<dbReference type="AlphaFoldDB" id="A0A3D0KIE3"/>
<dbReference type="Gene3D" id="1.20.1560.10">
    <property type="entry name" value="ABC transporter type 1, transmembrane domain"/>
    <property type="match status" value="1"/>
</dbReference>
<comment type="caution">
    <text evidence="12">The sequence shown here is derived from an EMBL/GenBank/DDBJ whole genome shotgun (WGS) entry which is preliminary data.</text>
</comment>
<dbReference type="SUPFAM" id="SSF52540">
    <property type="entry name" value="P-loop containing nucleoside triphosphate hydrolases"/>
    <property type="match status" value="1"/>
</dbReference>
<dbReference type="PANTHER" id="PTHR24221:SF654">
    <property type="entry name" value="ATP-BINDING CASSETTE SUB-FAMILY B MEMBER 6"/>
    <property type="match status" value="1"/>
</dbReference>
<dbReference type="Pfam" id="PF00005">
    <property type="entry name" value="ABC_tran"/>
    <property type="match status" value="1"/>
</dbReference>
<evidence type="ECO:0000256" key="7">
    <source>
        <dbReference type="ARBA" id="ARBA00022989"/>
    </source>
</evidence>
<dbReference type="SUPFAM" id="SSF90123">
    <property type="entry name" value="ABC transporter transmembrane region"/>
    <property type="match status" value="1"/>
</dbReference>
<proteinExistence type="predicted"/>
<dbReference type="PROSITE" id="PS50929">
    <property type="entry name" value="ABC_TM1F"/>
    <property type="match status" value="1"/>
</dbReference>
<evidence type="ECO:0000256" key="2">
    <source>
        <dbReference type="ARBA" id="ARBA00022448"/>
    </source>
</evidence>
<reference evidence="12" key="1">
    <citation type="journal article" date="2018" name="Nat. Biotechnol.">
        <title>A standardized bacterial taxonomy based on genome phylogeny substantially revises the tree of life.</title>
        <authorList>
            <person name="Parks D.H."/>
            <person name="Chuvochina M."/>
            <person name="Waite D.W."/>
            <person name="Rinke C."/>
            <person name="Skarshewski A."/>
            <person name="Chaumeil P.A."/>
            <person name="Hugenholtz P."/>
        </authorList>
    </citation>
    <scope>NUCLEOTIDE SEQUENCE [LARGE SCALE GENOMIC DNA]</scope>
    <source>
        <strain evidence="12">UBA11284</strain>
    </source>
</reference>
<keyword evidence="3" id="KW-1003">Cell membrane</keyword>
<dbReference type="InterPro" id="IPR003439">
    <property type="entry name" value="ABC_transporter-like_ATP-bd"/>
</dbReference>
<dbReference type="InterPro" id="IPR017871">
    <property type="entry name" value="ABC_transporter-like_CS"/>
</dbReference>
<dbReference type="PROSITE" id="PS50893">
    <property type="entry name" value="ABC_TRANSPORTER_2"/>
    <property type="match status" value="1"/>
</dbReference>
<feature type="transmembrane region" description="Helical" evidence="9">
    <location>
        <begin position="266"/>
        <end position="284"/>
    </location>
</feature>
<evidence type="ECO:0000256" key="1">
    <source>
        <dbReference type="ARBA" id="ARBA00004651"/>
    </source>
</evidence>
<dbReference type="InterPro" id="IPR003593">
    <property type="entry name" value="AAA+_ATPase"/>
</dbReference>
<keyword evidence="5" id="KW-0547">Nucleotide-binding</keyword>
<feature type="domain" description="ABC transporter" evidence="10">
    <location>
        <begin position="368"/>
        <end position="605"/>
    </location>
</feature>
<evidence type="ECO:0000256" key="9">
    <source>
        <dbReference type="SAM" id="Phobius"/>
    </source>
</evidence>
<dbReference type="InterPro" id="IPR027417">
    <property type="entry name" value="P-loop_NTPase"/>
</dbReference>
<dbReference type="PROSITE" id="PS00211">
    <property type="entry name" value="ABC_TRANSPORTER_1"/>
    <property type="match status" value="1"/>
</dbReference>
<dbReference type="GO" id="GO:0005886">
    <property type="term" value="C:plasma membrane"/>
    <property type="evidence" value="ECO:0007669"/>
    <property type="project" value="UniProtKB-SubCell"/>
</dbReference>